<dbReference type="AlphaFoldDB" id="A0A6G0XBI7"/>
<dbReference type="Pfam" id="PF05477">
    <property type="entry name" value="SURF2"/>
    <property type="match status" value="1"/>
</dbReference>
<feature type="region of interest" description="Disordered" evidence="1">
    <location>
        <begin position="145"/>
        <end position="244"/>
    </location>
</feature>
<dbReference type="Proteomes" id="UP000481153">
    <property type="component" value="Unassembled WGS sequence"/>
</dbReference>
<evidence type="ECO:0000256" key="1">
    <source>
        <dbReference type="SAM" id="MobiDB-lite"/>
    </source>
</evidence>
<dbReference type="VEuPathDB" id="FungiDB:AeMF1_010623"/>
<evidence type="ECO:0000313" key="3">
    <source>
        <dbReference type="Proteomes" id="UP000481153"/>
    </source>
</evidence>
<dbReference type="PANTHER" id="PTHR34348">
    <property type="entry name" value="SURFEIT LOCUS PROTEIN 2"/>
    <property type="match status" value="1"/>
</dbReference>
<reference evidence="2 3" key="1">
    <citation type="submission" date="2019-07" db="EMBL/GenBank/DDBJ databases">
        <title>Genomics analysis of Aphanomyces spp. identifies a new class of oomycete effector associated with host adaptation.</title>
        <authorList>
            <person name="Gaulin E."/>
        </authorList>
    </citation>
    <scope>NUCLEOTIDE SEQUENCE [LARGE SCALE GENOMIC DNA]</scope>
    <source>
        <strain evidence="2 3">ATCC 201684</strain>
    </source>
</reference>
<proteinExistence type="predicted"/>
<evidence type="ECO:0000313" key="2">
    <source>
        <dbReference type="EMBL" id="KAF0737325.1"/>
    </source>
</evidence>
<name>A0A6G0XBI7_9STRA</name>
<dbReference type="InterPro" id="IPR008833">
    <property type="entry name" value="Surf2"/>
</dbReference>
<feature type="compositionally biased region" description="Acidic residues" evidence="1">
    <location>
        <begin position="149"/>
        <end position="166"/>
    </location>
</feature>
<gene>
    <name evidence="2" type="ORF">Ae201684_006495</name>
</gene>
<dbReference type="PANTHER" id="PTHR34348:SF1">
    <property type="entry name" value="SURFEIT LOCUS PROTEIN 2"/>
    <property type="match status" value="1"/>
</dbReference>
<comment type="caution">
    <text evidence="2">The sequence shown here is derived from an EMBL/GenBank/DDBJ whole genome shotgun (WGS) entry which is preliminary data.</text>
</comment>
<protein>
    <recommendedName>
        <fullName evidence="4">Surfeit locus protein 2</fullName>
    </recommendedName>
</protein>
<organism evidence="2 3">
    <name type="scientific">Aphanomyces euteiches</name>
    <dbReference type="NCBI Taxonomy" id="100861"/>
    <lineage>
        <taxon>Eukaryota</taxon>
        <taxon>Sar</taxon>
        <taxon>Stramenopiles</taxon>
        <taxon>Oomycota</taxon>
        <taxon>Saprolegniomycetes</taxon>
        <taxon>Saprolegniales</taxon>
        <taxon>Verrucalvaceae</taxon>
        <taxon>Aphanomyces</taxon>
    </lineage>
</organism>
<keyword evidence="3" id="KW-1185">Reference proteome</keyword>
<feature type="compositionally biased region" description="Basic residues" evidence="1">
    <location>
        <begin position="220"/>
        <end position="233"/>
    </location>
</feature>
<accession>A0A6G0XBI7</accession>
<sequence length="244" mass="28062">MEVDAAVQALIDSSNGALEAISVENGQGEKVTRIKCSATGHEMPPKVDVITAHINSKRYKKATEWYSHDFSQYEPYIVAHRRKPKCLYCNVTGTVLNRIPAEVEKHMNGRKFQRLKEHVKFFDEDEIDKDEEEFDANKFEFLNRQLIGSDEESNDDDDDEDEDDDETSGKKSKKRKNKHDLEEVFYKDHSDEEGEKDEEGDEQDGDDEKESDDESAKAPKFVKKTTKPTKGNKRPGGNQKRQKK</sequence>
<evidence type="ECO:0008006" key="4">
    <source>
        <dbReference type="Google" id="ProtNLM"/>
    </source>
</evidence>
<feature type="compositionally biased region" description="Acidic residues" evidence="1">
    <location>
        <begin position="191"/>
        <end position="213"/>
    </location>
</feature>
<feature type="compositionally biased region" description="Basic and acidic residues" evidence="1">
    <location>
        <begin position="179"/>
        <end position="190"/>
    </location>
</feature>
<dbReference type="EMBL" id="VJMJ01000084">
    <property type="protein sequence ID" value="KAF0737325.1"/>
    <property type="molecule type" value="Genomic_DNA"/>
</dbReference>